<dbReference type="Proteomes" id="UP000237073">
    <property type="component" value="Unassembled WGS sequence"/>
</dbReference>
<accession>A0A2P5GRE9</accession>
<dbReference type="Proteomes" id="UP000247005">
    <property type="component" value="Unassembled WGS sequence"/>
</dbReference>
<protein>
    <submittedName>
        <fullName evidence="2">Uncharacterized protein</fullName>
    </submittedName>
</protein>
<dbReference type="AlphaFoldDB" id="A0A2P5GRE9"/>
<reference evidence="3 4" key="1">
    <citation type="submission" date="2018-01" db="EMBL/GenBank/DDBJ databases">
        <title>Superficieibacter electus gen. nov., sp. nov., an extended-spectrum beta-lactamase possessing member of the Enterobacteriaceae family, isolated from intensive care unit surfaces.</title>
        <authorList>
            <person name="Potter R.F."/>
            <person name="D'Souza A.W."/>
        </authorList>
    </citation>
    <scope>NUCLEOTIDE SEQUENCE [LARGE SCALE GENOMIC DNA]</scope>
    <source>
        <strain evidence="2 4">BP-1</strain>
        <strain evidence="1 3">BP-2</strain>
    </source>
</reference>
<keyword evidence="3" id="KW-1185">Reference proteome</keyword>
<name>A0A2P5GRE9_9ENTR</name>
<dbReference type="EMBL" id="PQGD01000006">
    <property type="protein sequence ID" value="POP49118.1"/>
    <property type="molecule type" value="Genomic_DNA"/>
</dbReference>
<comment type="caution">
    <text evidence="2">The sequence shown here is derived from an EMBL/GenBank/DDBJ whole genome shotgun (WGS) entry which is preliminary data.</text>
</comment>
<sequence>MQGFTVKNGKKDETGVLHLSCKTLGKFPDFPVLKSNMLYSDIPECAYKGNAFLPSGKYGIVDRPSGELKSRALKNLRKSVEHGLNTHYRDEWFGAFHDETKITHLDMMRKK</sequence>
<evidence type="ECO:0000313" key="1">
    <source>
        <dbReference type="EMBL" id="POP45812.1"/>
    </source>
</evidence>
<dbReference type="OrthoDB" id="6490254at2"/>
<organism evidence="2 4">
    <name type="scientific">Superficieibacter electus</name>
    <dbReference type="NCBI Taxonomy" id="2022662"/>
    <lineage>
        <taxon>Bacteria</taxon>
        <taxon>Pseudomonadati</taxon>
        <taxon>Pseudomonadota</taxon>
        <taxon>Gammaproteobacteria</taxon>
        <taxon>Enterobacterales</taxon>
        <taxon>Enterobacteriaceae</taxon>
        <taxon>Superficieibacter</taxon>
    </lineage>
</organism>
<evidence type="ECO:0000313" key="3">
    <source>
        <dbReference type="Proteomes" id="UP000237073"/>
    </source>
</evidence>
<dbReference type="EMBL" id="PQGE01000005">
    <property type="protein sequence ID" value="POP45812.1"/>
    <property type="molecule type" value="Genomic_DNA"/>
</dbReference>
<proteinExistence type="predicted"/>
<gene>
    <name evidence="2" type="ORF">CHU32_08355</name>
    <name evidence="1" type="ORF">CHU33_06810</name>
</gene>
<evidence type="ECO:0000313" key="2">
    <source>
        <dbReference type="EMBL" id="POP49118.1"/>
    </source>
</evidence>
<evidence type="ECO:0000313" key="4">
    <source>
        <dbReference type="Proteomes" id="UP000247005"/>
    </source>
</evidence>
<dbReference type="RefSeq" id="WP_103675338.1">
    <property type="nucleotide sequence ID" value="NZ_PQGD01000006.1"/>
</dbReference>